<organism evidence="1 2">
    <name type="scientific">Burkholderia ubonensis</name>
    <dbReference type="NCBI Taxonomy" id="101571"/>
    <lineage>
        <taxon>Bacteria</taxon>
        <taxon>Pseudomonadati</taxon>
        <taxon>Pseudomonadota</taxon>
        <taxon>Betaproteobacteria</taxon>
        <taxon>Burkholderiales</taxon>
        <taxon>Burkholderiaceae</taxon>
        <taxon>Burkholderia</taxon>
        <taxon>Burkholderia cepacia complex</taxon>
    </lineage>
</organism>
<dbReference type="AlphaFoldDB" id="A0A118HWP3"/>
<dbReference type="Proteomes" id="UP000064029">
    <property type="component" value="Unassembled WGS sequence"/>
</dbReference>
<evidence type="ECO:0000313" key="1">
    <source>
        <dbReference type="EMBL" id="KVG71911.1"/>
    </source>
</evidence>
<evidence type="ECO:0000313" key="2">
    <source>
        <dbReference type="Proteomes" id="UP000064029"/>
    </source>
</evidence>
<comment type="caution">
    <text evidence="1">The sequence shown here is derived from an EMBL/GenBank/DDBJ whole genome shotgun (WGS) entry which is preliminary data.</text>
</comment>
<sequence length="495" mass="54460">MEIFPGEGAPPGYLATTVTLGGPNGKRTPPAKVDYGYDHLPTYRYQVPIPPASGQAPGNPTPWINLDENSQIFLDQIYAGVAASNEAPWKNKILFMAKANRKEYAYIAARGWWDETKVPFAATRLYILKHNADPAGGTRANLVSLPPGAVEVKAAWRRLGPSEDASRFYTTTVRYYKKSDDGGQDCVNQCYVDETMALVGLHIIQKTPSAPYFIFATFEQADNITDRDGKPVEDEVGNYLGQPGQPTLTPTITSNNAKVTVTAGGARVFTPQTFDPPGKFEKPGKQLYYLNTKDTGLVVDEQQSDPLGIVVNRRMNPIPPEIIHANTRAHQEIASYMSKNLGTSRSPWAYYKLVNVQFKPIGDKTPGVTYDGPDTATYYQSNSTIETDYNLQRFSGVFHGALTSADPIKFTISDFAVKDRANLPNKLAHMPVTNVIYDGQRINMGGCMGCHGVAQRNGAGFSFILRDGRVKKPDLANQPVTLEQVARFVKYFGNP</sequence>
<proteinExistence type="predicted"/>
<dbReference type="EMBL" id="LOXM01000066">
    <property type="protein sequence ID" value="KVG71911.1"/>
    <property type="molecule type" value="Genomic_DNA"/>
</dbReference>
<protein>
    <submittedName>
        <fullName evidence="1">Uncharacterized protein</fullName>
    </submittedName>
</protein>
<name>A0A118HWP3_9BURK</name>
<reference evidence="1 2" key="1">
    <citation type="submission" date="2015-11" db="EMBL/GenBank/DDBJ databases">
        <title>Expanding the genomic diversity of Burkholderia species for the development of highly accurate diagnostics.</title>
        <authorList>
            <person name="Sahl J."/>
            <person name="Keim P."/>
            <person name="Wagner D."/>
        </authorList>
    </citation>
    <scope>NUCLEOTIDE SEQUENCE [LARGE SCALE GENOMIC DNA]</scope>
    <source>
        <strain evidence="1 2">MSMB2036</strain>
    </source>
</reference>
<gene>
    <name evidence="1" type="ORF">WJ33_20135</name>
</gene>
<accession>A0A118HWP3</accession>